<evidence type="ECO:0000313" key="4">
    <source>
        <dbReference type="Proteomes" id="UP001234989"/>
    </source>
</evidence>
<dbReference type="GO" id="GO:0003676">
    <property type="term" value="F:nucleic acid binding"/>
    <property type="evidence" value="ECO:0007669"/>
    <property type="project" value="InterPro"/>
</dbReference>
<sequence>MTQLSTAVNPRQLGTLPSNTIQNPRIPRKKKKKKGEIRIQGSIFSPKIHGESSISGYSWVVTVKLTTTFQPQMDGQVERTIQTLEDMLRSCVIDFKGNWDDHLPLIEFAYNNSYHSSIDRTPFKAFYDRRCRSRIALFEDGEAALIGLKLVHEAIEKIWTIRERLSTTQSWKKSYADVRMSDLEFEVHDWIYLKISLMKGVMSFGKKGKLSTRFVGLYGILRRVAKVSYELDFPKGLVTVHLVFHVSMLKKCVGDPTSIISLKGLEIKENLAYKEVAVEILDRQVKRLRNKEVASVKVLWRNYLFEGC</sequence>
<feature type="compositionally biased region" description="Basic residues" evidence="1">
    <location>
        <begin position="26"/>
        <end position="35"/>
    </location>
</feature>
<proteinExistence type="predicted"/>
<evidence type="ECO:0000256" key="1">
    <source>
        <dbReference type="SAM" id="MobiDB-lite"/>
    </source>
</evidence>
<dbReference type="PANTHER" id="PTHR46148:SF58">
    <property type="entry name" value="RETROTRANSPOSON PROTEIN"/>
    <property type="match status" value="1"/>
</dbReference>
<dbReference type="InterPro" id="IPR001584">
    <property type="entry name" value="Integrase_cat-core"/>
</dbReference>
<evidence type="ECO:0000259" key="2">
    <source>
        <dbReference type="PROSITE" id="PS50994"/>
    </source>
</evidence>
<dbReference type="PROSITE" id="PS50994">
    <property type="entry name" value="INTEGRASE"/>
    <property type="match status" value="1"/>
</dbReference>
<feature type="region of interest" description="Disordered" evidence="1">
    <location>
        <begin position="1"/>
        <end position="35"/>
    </location>
</feature>
<gene>
    <name evidence="3" type="ORF">MTR67_043690</name>
</gene>
<dbReference type="SUPFAM" id="SSF53098">
    <property type="entry name" value="Ribonuclease H-like"/>
    <property type="match status" value="1"/>
</dbReference>
<dbReference type="InterPro" id="IPR036397">
    <property type="entry name" value="RNaseH_sf"/>
</dbReference>
<dbReference type="InterPro" id="IPR056924">
    <property type="entry name" value="SH3_Tf2-1"/>
</dbReference>
<name>A0AAF0UPI8_SOLVR</name>
<reference evidence="3" key="1">
    <citation type="submission" date="2023-08" db="EMBL/GenBank/DDBJ databases">
        <title>A de novo genome assembly of Solanum verrucosum Schlechtendal, a Mexican diploid species geographically isolated from the other diploid A-genome species in potato relatives.</title>
        <authorList>
            <person name="Hosaka K."/>
        </authorList>
    </citation>
    <scope>NUCLEOTIDE SEQUENCE</scope>
    <source>
        <tissue evidence="3">Young leaves</tissue>
    </source>
</reference>
<evidence type="ECO:0000313" key="3">
    <source>
        <dbReference type="EMBL" id="WMV50305.1"/>
    </source>
</evidence>
<organism evidence="3 4">
    <name type="scientific">Solanum verrucosum</name>
    <dbReference type="NCBI Taxonomy" id="315347"/>
    <lineage>
        <taxon>Eukaryota</taxon>
        <taxon>Viridiplantae</taxon>
        <taxon>Streptophyta</taxon>
        <taxon>Embryophyta</taxon>
        <taxon>Tracheophyta</taxon>
        <taxon>Spermatophyta</taxon>
        <taxon>Magnoliopsida</taxon>
        <taxon>eudicotyledons</taxon>
        <taxon>Gunneridae</taxon>
        <taxon>Pentapetalae</taxon>
        <taxon>asterids</taxon>
        <taxon>lamiids</taxon>
        <taxon>Solanales</taxon>
        <taxon>Solanaceae</taxon>
        <taxon>Solanoideae</taxon>
        <taxon>Solaneae</taxon>
        <taxon>Solanum</taxon>
    </lineage>
</organism>
<dbReference type="EMBL" id="CP133621">
    <property type="protein sequence ID" value="WMV50305.1"/>
    <property type="molecule type" value="Genomic_DNA"/>
</dbReference>
<keyword evidence="4" id="KW-1185">Reference proteome</keyword>
<dbReference type="Gene3D" id="3.30.420.10">
    <property type="entry name" value="Ribonuclease H-like superfamily/Ribonuclease H"/>
    <property type="match status" value="1"/>
</dbReference>
<dbReference type="InterPro" id="IPR012337">
    <property type="entry name" value="RNaseH-like_sf"/>
</dbReference>
<dbReference type="Proteomes" id="UP001234989">
    <property type="component" value="Chromosome 10"/>
</dbReference>
<dbReference type="AlphaFoldDB" id="A0AAF0UPI8"/>
<dbReference type="GO" id="GO:0015074">
    <property type="term" value="P:DNA integration"/>
    <property type="evidence" value="ECO:0007669"/>
    <property type="project" value="InterPro"/>
</dbReference>
<accession>A0AAF0UPI8</accession>
<dbReference type="Pfam" id="PF24626">
    <property type="entry name" value="SH3_Tf2-1"/>
    <property type="match status" value="1"/>
</dbReference>
<dbReference type="PANTHER" id="PTHR46148">
    <property type="entry name" value="CHROMO DOMAIN-CONTAINING PROTEIN"/>
    <property type="match status" value="1"/>
</dbReference>
<feature type="domain" description="Integrase catalytic" evidence="2">
    <location>
        <begin position="61"/>
        <end position="130"/>
    </location>
</feature>
<protein>
    <recommendedName>
        <fullName evidence="2">Integrase catalytic domain-containing protein</fullName>
    </recommendedName>
</protein>